<accession>A0A0B6Y2C4</accession>
<feature type="non-terminal residue" evidence="2">
    <location>
        <position position="1"/>
    </location>
</feature>
<feature type="region of interest" description="Disordered" evidence="1">
    <location>
        <begin position="1"/>
        <end position="36"/>
    </location>
</feature>
<protein>
    <submittedName>
        <fullName evidence="2">Uncharacterized protein</fullName>
    </submittedName>
</protein>
<reference evidence="2" key="1">
    <citation type="submission" date="2014-12" db="EMBL/GenBank/DDBJ databases">
        <title>Insight into the proteome of Arion vulgaris.</title>
        <authorList>
            <person name="Aradska J."/>
            <person name="Bulat T."/>
            <person name="Smidak R."/>
            <person name="Sarate P."/>
            <person name="Gangsoo J."/>
            <person name="Sialana F."/>
            <person name="Bilban M."/>
            <person name="Lubec G."/>
        </authorList>
    </citation>
    <scope>NUCLEOTIDE SEQUENCE</scope>
    <source>
        <tissue evidence="2">Skin</tissue>
    </source>
</reference>
<gene>
    <name evidence="2" type="primary">ORF10344</name>
</gene>
<dbReference type="AlphaFoldDB" id="A0A0B6Y2C4"/>
<evidence type="ECO:0000313" key="2">
    <source>
        <dbReference type="EMBL" id="CEK50299.1"/>
    </source>
</evidence>
<name>A0A0B6Y2C4_9EUPU</name>
<organism evidence="2">
    <name type="scientific">Arion vulgaris</name>
    <dbReference type="NCBI Taxonomy" id="1028688"/>
    <lineage>
        <taxon>Eukaryota</taxon>
        <taxon>Metazoa</taxon>
        <taxon>Spiralia</taxon>
        <taxon>Lophotrochozoa</taxon>
        <taxon>Mollusca</taxon>
        <taxon>Gastropoda</taxon>
        <taxon>Heterobranchia</taxon>
        <taxon>Euthyneura</taxon>
        <taxon>Panpulmonata</taxon>
        <taxon>Eupulmonata</taxon>
        <taxon>Stylommatophora</taxon>
        <taxon>Helicina</taxon>
        <taxon>Arionoidea</taxon>
        <taxon>Arionidae</taxon>
        <taxon>Arion</taxon>
    </lineage>
</organism>
<dbReference type="EMBL" id="HACG01003434">
    <property type="protein sequence ID" value="CEK50299.1"/>
    <property type="molecule type" value="Transcribed_RNA"/>
</dbReference>
<feature type="compositionally biased region" description="Polar residues" evidence="1">
    <location>
        <begin position="1"/>
        <end position="29"/>
    </location>
</feature>
<evidence type="ECO:0000256" key="1">
    <source>
        <dbReference type="SAM" id="MobiDB-lite"/>
    </source>
</evidence>
<feature type="compositionally biased region" description="Polar residues" evidence="1">
    <location>
        <begin position="98"/>
        <end position="112"/>
    </location>
</feature>
<sequence>PPPCNVPTSASSNLNTDVPSGTSNASDNDNVAHGSVGRGIAYNCGGGATTRVGSNTPLVATEVIQHHHHEQYFQQNYHGNVRPGNIAVKGLSPFPSGGVTQAPTSPKATKMG</sequence>
<proteinExistence type="predicted"/>
<feature type="region of interest" description="Disordered" evidence="1">
    <location>
        <begin position="88"/>
        <end position="112"/>
    </location>
</feature>
<feature type="non-terminal residue" evidence="2">
    <location>
        <position position="112"/>
    </location>
</feature>